<reference evidence="2 3" key="1">
    <citation type="journal article" date="2016" name="Nat. Commun.">
        <title>Thousands of microbial genomes shed light on interconnected biogeochemical processes in an aquifer system.</title>
        <authorList>
            <person name="Anantharaman K."/>
            <person name="Brown C.T."/>
            <person name="Hug L.A."/>
            <person name="Sharon I."/>
            <person name="Castelle C.J."/>
            <person name="Probst A.J."/>
            <person name="Thomas B.C."/>
            <person name="Singh A."/>
            <person name="Wilkins M.J."/>
            <person name="Karaoz U."/>
            <person name="Brodie E.L."/>
            <person name="Williams K.H."/>
            <person name="Hubbard S.S."/>
            <person name="Banfield J.F."/>
        </authorList>
    </citation>
    <scope>NUCLEOTIDE SEQUENCE [LARGE SCALE GENOMIC DNA]</scope>
</reference>
<evidence type="ECO:0000313" key="3">
    <source>
        <dbReference type="Proteomes" id="UP000176581"/>
    </source>
</evidence>
<name>A0A1F8FMY7_9BACT</name>
<sequence length="160" mass="18040">MDRESFNNANSELSPEQKEAKDRMIELLSAGKTDLALEIKRKANLPEQIVQSKEVQEVIEKQIVYFVSAGFGYLAQEVIESFDVPKELVDKAARKGLTWALEHMQSGDLDNIVIPTSEEFNIALNTEELIEAAKVGIEKLFVQEHNSEAVKRVKKFFGLS</sequence>
<dbReference type="Proteomes" id="UP000176581">
    <property type="component" value="Unassembled WGS sequence"/>
</dbReference>
<feature type="compositionally biased region" description="Polar residues" evidence="1">
    <location>
        <begin position="1"/>
        <end position="14"/>
    </location>
</feature>
<proteinExistence type="predicted"/>
<gene>
    <name evidence="2" type="ORF">A3J47_01895</name>
</gene>
<evidence type="ECO:0000313" key="2">
    <source>
        <dbReference type="EMBL" id="OGN14341.1"/>
    </source>
</evidence>
<dbReference type="EMBL" id="MGJV01000027">
    <property type="protein sequence ID" value="OGN14341.1"/>
    <property type="molecule type" value="Genomic_DNA"/>
</dbReference>
<accession>A0A1F8FMY7</accession>
<protein>
    <submittedName>
        <fullName evidence="2">Uncharacterized protein</fullName>
    </submittedName>
</protein>
<dbReference type="AlphaFoldDB" id="A0A1F8FMY7"/>
<organism evidence="2 3">
    <name type="scientific">Candidatus Yanofskybacteria bacterium RIFCSPHIGHO2_02_FULL_43_22</name>
    <dbReference type="NCBI Taxonomy" id="1802681"/>
    <lineage>
        <taxon>Bacteria</taxon>
        <taxon>Candidatus Yanofskyibacteriota</taxon>
    </lineage>
</organism>
<feature type="region of interest" description="Disordered" evidence="1">
    <location>
        <begin position="1"/>
        <end position="20"/>
    </location>
</feature>
<evidence type="ECO:0000256" key="1">
    <source>
        <dbReference type="SAM" id="MobiDB-lite"/>
    </source>
</evidence>
<comment type="caution">
    <text evidence="2">The sequence shown here is derived from an EMBL/GenBank/DDBJ whole genome shotgun (WGS) entry which is preliminary data.</text>
</comment>